<dbReference type="InterPro" id="IPR003779">
    <property type="entry name" value="CMD-like"/>
</dbReference>
<evidence type="ECO:0000259" key="1">
    <source>
        <dbReference type="Pfam" id="PF02627"/>
    </source>
</evidence>
<evidence type="ECO:0000313" key="2">
    <source>
        <dbReference type="EMBL" id="SEL40246.1"/>
    </source>
</evidence>
<organism evidence="2 3">
    <name type="scientific">Nitrosovibrio tenuis</name>
    <dbReference type="NCBI Taxonomy" id="1233"/>
    <lineage>
        <taxon>Bacteria</taxon>
        <taxon>Pseudomonadati</taxon>
        <taxon>Pseudomonadota</taxon>
        <taxon>Betaproteobacteria</taxon>
        <taxon>Nitrosomonadales</taxon>
        <taxon>Nitrosomonadaceae</taxon>
        <taxon>Nitrosovibrio</taxon>
    </lineage>
</organism>
<dbReference type="SUPFAM" id="SSF69118">
    <property type="entry name" value="AhpD-like"/>
    <property type="match status" value="1"/>
</dbReference>
<gene>
    <name evidence="2" type="ORF">SAMN05216387_11041</name>
</gene>
<protein>
    <submittedName>
        <fullName evidence="2">Alkylhydroperoxidase AhpD family core domain-containing protein</fullName>
    </submittedName>
</protein>
<dbReference type="InterPro" id="IPR004675">
    <property type="entry name" value="AhpD_core"/>
</dbReference>
<dbReference type="EMBL" id="FOBH01000010">
    <property type="protein sequence ID" value="SEL40246.1"/>
    <property type="molecule type" value="Genomic_DNA"/>
</dbReference>
<keyword evidence="2" id="KW-0560">Oxidoreductase</keyword>
<feature type="domain" description="Carboxymuconolactone decarboxylase-like" evidence="1">
    <location>
        <begin position="23"/>
        <end position="97"/>
    </location>
</feature>
<proteinExistence type="predicted"/>
<dbReference type="PANTHER" id="PTHR34846:SF10">
    <property type="entry name" value="CYTOPLASMIC PROTEIN"/>
    <property type="match status" value="1"/>
</dbReference>
<name>A0A1H7PXF9_9PROT</name>
<dbReference type="PANTHER" id="PTHR34846">
    <property type="entry name" value="4-CARBOXYMUCONOLACTONE DECARBOXYLASE FAMILY PROTEIN (AFU_ORTHOLOGUE AFUA_6G11590)"/>
    <property type="match status" value="1"/>
</dbReference>
<sequence length="150" mass="16351">MSERINLGKSAPVLYQAVIGLEKLAAEAVASASIPDGFSHLLRLRASQLNQCAFCVRMHTRDALSSGESSDRISVLPAWRETGYFTEKERSSLALVEAITLISDGQVPDAIYEQAAANLSKDEISAVEWLSVVINAWNRIAISSRYPVKA</sequence>
<dbReference type="STRING" id="1233.SAMN05216387_11041"/>
<dbReference type="OrthoDB" id="9801997at2"/>
<dbReference type="InterPro" id="IPR029032">
    <property type="entry name" value="AhpD-like"/>
</dbReference>
<dbReference type="RefSeq" id="WP_090829147.1">
    <property type="nucleotide sequence ID" value="NZ_FOBH01000010.1"/>
</dbReference>
<evidence type="ECO:0000313" key="3">
    <source>
        <dbReference type="Proteomes" id="UP000198620"/>
    </source>
</evidence>
<dbReference type="NCBIfam" id="TIGR00778">
    <property type="entry name" value="ahpD_dom"/>
    <property type="match status" value="1"/>
</dbReference>
<dbReference type="Pfam" id="PF02627">
    <property type="entry name" value="CMD"/>
    <property type="match status" value="1"/>
</dbReference>
<dbReference type="Gene3D" id="1.20.1290.10">
    <property type="entry name" value="AhpD-like"/>
    <property type="match status" value="1"/>
</dbReference>
<dbReference type="AlphaFoldDB" id="A0A1H7PXF9"/>
<dbReference type="GO" id="GO:0051920">
    <property type="term" value="F:peroxiredoxin activity"/>
    <property type="evidence" value="ECO:0007669"/>
    <property type="project" value="InterPro"/>
</dbReference>
<reference evidence="2 3" key="1">
    <citation type="submission" date="2016-10" db="EMBL/GenBank/DDBJ databases">
        <authorList>
            <person name="de Groot N.N."/>
        </authorList>
    </citation>
    <scope>NUCLEOTIDE SEQUENCE [LARGE SCALE GENOMIC DNA]</scope>
    <source>
        <strain evidence="2 3">Nv1</strain>
    </source>
</reference>
<accession>A0A1H7PXF9</accession>
<keyword evidence="2" id="KW-0575">Peroxidase</keyword>
<keyword evidence="3" id="KW-1185">Reference proteome</keyword>
<dbReference type="Proteomes" id="UP000198620">
    <property type="component" value="Unassembled WGS sequence"/>
</dbReference>